<comment type="subcellular location">
    <subcellularLocation>
        <location evidence="9">Cytoplasm</location>
    </subcellularLocation>
</comment>
<keyword evidence="4 9" id="KW-0489">Methyltransferase</keyword>
<keyword evidence="6 9" id="KW-0227">DNA damage</keyword>
<dbReference type="InterPro" id="IPR036631">
    <property type="entry name" value="MGMT_N_sf"/>
</dbReference>
<dbReference type="GO" id="GO:0005737">
    <property type="term" value="C:cytoplasm"/>
    <property type="evidence" value="ECO:0007669"/>
    <property type="project" value="UniProtKB-SubCell"/>
</dbReference>
<dbReference type="InterPro" id="IPR036388">
    <property type="entry name" value="WH-like_DNA-bd_sf"/>
</dbReference>
<gene>
    <name evidence="12" type="ORF">H7313_13950</name>
</gene>
<name>A0A842JEJ8_9ACTN</name>
<feature type="domain" description="Methylguanine DNA methyltransferase ribonuclease-like" evidence="11">
    <location>
        <begin position="22"/>
        <end position="82"/>
    </location>
</feature>
<evidence type="ECO:0000256" key="5">
    <source>
        <dbReference type="ARBA" id="ARBA00022679"/>
    </source>
</evidence>
<dbReference type="FunFam" id="1.10.10.10:FF:000214">
    <property type="entry name" value="Methylated-DNA--protein-cysteine methyltransferase"/>
    <property type="match status" value="1"/>
</dbReference>
<evidence type="ECO:0000313" key="13">
    <source>
        <dbReference type="Proteomes" id="UP000587396"/>
    </source>
</evidence>
<comment type="caution">
    <text evidence="12">The sequence shown here is derived from an EMBL/GenBank/DDBJ whole genome shotgun (WGS) entry which is preliminary data.</text>
</comment>
<dbReference type="EMBL" id="JACMSE010000013">
    <property type="protein sequence ID" value="MBC2890433.1"/>
    <property type="molecule type" value="Genomic_DNA"/>
</dbReference>
<evidence type="ECO:0000259" key="10">
    <source>
        <dbReference type="Pfam" id="PF01035"/>
    </source>
</evidence>
<dbReference type="InterPro" id="IPR008332">
    <property type="entry name" value="MethylG_MeTrfase_N"/>
</dbReference>
<evidence type="ECO:0000256" key="6">
    <source>
        <dbReference type="ARBA" id="ARBA00022763"/>
    </source>
</evidence>
<evidence type="ECO:0000256" key="2">
    <source>
        <dbReference type="ARBA" id="ARBA00008711"/>
    </source>
</evidence>
<evidence type="ECO:0000256" key="3">
    <source>
        <dbReference type="ARBA" id="ARBA00022490"/>
    </source>
</evidence>
<dbReference type="GO" id="GO:0006307">
    <property type="term" value="P:DNA alkylation repair"/>
    <property type="evidence" value="ECO:0007669"/>
    <property type="project" value="UniProtKB-UniRule"/>
</dbReference>
<dbReference type="PROSITE" id="PS00374">
    <property type="entry name" value="MGMT"/>
    <property type="match status" value="1"/>
</dbReference>
<dbReference type="Pfam" id="PF02870">
    <property type="entry name" value="Methyltransf_1N"/>
    <property type="match status" value="1"/>
</dbReference>
<evidence type="ECO:0000256" key="4">
    <source>
        <dbReference type="ARBA" id="ARBA00022603"/>
    </source>
</evidence>
<keyword evidence="7 9" id="KW-0234">DNA repair</keyword>
<reference evidence="12 13" key="1">
    <citation type="submission" date="2020-08" db="EMBL/GenBank/DDBJ databases">
        <authorList>
            <person name="Liu C."/>
            <person name="Sun Q."/>
        </authorList>
    </citation>
    <scope>NUCLEOTIDE SEQUENCE [LARGE SCALE GENOMIC DNA]</scope>
    <source>
        <strain evidence="12 13">N22</strain>
    </source>
</reference>
<sequence length="172" mass="18143">MAPSSTERRCTVPGSTPTHFAYRTPLGRVTIASDGRAVTALAFGEQTLPGAARATELTNRAANQLQEYFAGKRRAFDLPLAPAGTDFQKRVWKAVADVPYGETRTYSDVAAAIGSPRSCRAVGAASNKNPLPILIPCHRIVGANGSPAGSGNDAKAKAFLLDMERRAAEGRS</sequence>
<dbReference type="AlphaFoldDB" id="A0A842JEJ8"/>
<dbReference type="SUPFAM" id="SSF53155">
    <property type="entry name" value="Methylated DNA-protein cysteine methyltransferase domain"/>
    <property type="match status" value="1"/>
</dbReference>
<keyword evidence="13" id="KW-1185">Reference proteome</keyword>
<comment type="miscellaneous">
    <text evidence="9">This enzyme catalyzes only one turnover and therefore is not strictly catalytic. According to one definition, an enzyme is a biocatalyst that acts repeatedly and over many reaction cycles.</text>
</comment>
<dbReference type="InterPro" id="IPR023546">
    <property type="entry name" value="MGMT"/>
</dbReference>
<protein>
    <recommendedName>
        <fullName evidence="9">Methylated-DNA--protein-cysteine methyltransferase</fullName>
        <ecNumber evidence="9">2.1.1.63</ecNumber>
    </recommendedName>
    <alternativeName>
        <fullName evidence="9">6-O-methylguanine-DNA methyltransferase</fullName>
        <shortName evidence="9">MGMT</shortName>
    </alternativeName>
    <alternativeName>
        <fullName evidence="9">O-6-methylguanine-DNA-alkyltransferase</fullName>
    </alternativeName>
</protein>
<evidence type="ECO:0000256" key="1">
    <source>
        <dbReference type="ARBA" id="ARBA00001286"/>
    </source>
</evidence>
<dbReference type="CDD" id="cd06445">
    <property type="entry name" value="ATase"/>
    <property type="match status" value="1"/>
</dbReference>
<dbReference type="GO" id="GO:0003908">
    <property type="term" value="F:methylated-DNA-[protein]-cysteine S-methyltransferase activity"/>
    <property type="evidence" value="ECO:0007669"/>
    <property type="project" value="UniProtKB-UniRule"/>
</dbReference>
<evidence type="ECO:0000259" key="11">
    <source>
        <dbReference type="Pfam" id="PF02870"/>
    </source>
</evidence>
<comment type="catalytic activity">
    <reaction evidence="8 9">
        <text>a 6-O-methyl-2'-deoxyguanosine in DNA + L-cysteinyl-[protein] = S-methyl-L-cysteinyl-[protein] + a 2'-deoxyguanosine in DNA</text>
        <dbReference type="Rhea" id="RHEA:24000"/>
        <dbReference type="Rhea" id="RHEA-COMP:10131"/>
        <dbReference type="Rhea" id="RHEA-COMP:10132"/>
        <dbReference type="Rhea" id="RHEA-COMP:11367"/>
        <dbReference type="Rhea" id="RHEA-COMP:11368"/>
        <dbReference type="ChEBI" id="CHEBI:29950"/>
        <dbReference type="ChEBI" id="CHEBI:82612"/>
        <dbReference type="ChEBI" id="CHEBI:85445"/>
        <dbReference type="ChEBI" id="CHEBI:85448"/>
        <dbReference type="EC" id="2.1.1.63"/>
    </reaction>
</comment>
<dbReference type="Proteomes" id="UP000587396">
    <property type="component" value="Unassembled WGS sequence"/>
</dbReference>
<evidence type="ECO:0000256" key="7">
    <source>
        <dbReference type="ARBA" id="ARBA00023204"/>
    </source>
</evidence>
<evidence type="ECO:0000313" key="12">
    <source>
        <dbReference type="EMBL" id="MBC2890433.1"/>
    </source>
</evidence>
<proteinExistence type="inferred from homology"/>
<evidence type="ECO:0000256" key="8">
    <source>
        <dbReference type="ARBA" id="ARBA00049348"/>
    </source>
</evidence>
<comment type="similarity">
    <text evidence="2 9">Belongs to the MGMT family.</text>
</comment>
<feature type="domain" description="Methylated-DNA-[protein]-cysteine S-methyltransferase DNA binding" evidence="10">
    <location>
        <begin position="86"/>
        <end position="165"/>
    </location>
</feature>
<dbReference type="Pfam" id="PF01035">
    <property type="entry name" value="DNA_binding_1"/>
    <property type="match status" value="1"/>
</dbReference>
<dbReference type="SUPFAM" id="SSF46767">
    <property type="entry name" value="Methylated DNA-protein cysteine methyltransferase, C-terminal domain"/>
    <property type="match status" value="1"/>
</dbReference>
<keyword evidence="3 9" id="KW-0963">Cytoplasm</keyword>
<comment type="catalytic activity">
    <reaction evidence="1 9">
        <text>a 4-O-methyl-thymidine in DNA + L-cysteinyl-[protein] = a thymidine in DNA + S-methyl-L-cysteinyl-[protein]</text>
        <dbReference type="Rhea" id="RHEA:53428"/>
        <dbReference type="Rhea" id="RHEA-COMP:10131"/>
        <dbReference type="Rhea" id="RHEA-COMP:10132"/>
        <dbReference type="Rhea" id="RHEA-COMP:13555"/>
        <dbReference type="Rhea" id="RHEA-COMP:13556"/>
        <dbReference type="ChEBI" id="CHEBI:29950"/>
        <dbReference type="ChEBI" id="CHEBI:82612"/>
        <dbReference type="ChEBI" id="CHEBI:137386"/>
        <dbReference type="ChEBI" id="CHEBI:137387"/>
        <dbReference type="EC" id="2.1.1.63"/>
    </reaction>
</comment>
<feature type="active site" description="Nucleophile; methyl group acceptor" evidence="9">
    <location>
        <position position="137"/>
    </location>
</feature>
<dbReference type="HAMAP" id="MF_00772">
    <property type="entry name" value="OGT"/>
    <property type="match status" value="1"/>
</dbReference>
<comment type="function">
    <text evidence="9">Involved in the cellular defense against the biological effects of O6-methylguanine (O6-MeG) and O4-methylthymine (O4-MeT) in DNA. Repairs the methylated nucleobase in DNA by stoichiometrically transferring the methyl group to a cysteine residue in the enzyme. This is a suicide reaction: the enzyme is irreversibly inactivated.</text>
</comment>
<dbReference type="InterPro" id="IPR001497">
    <property type="entry name" value="MethylDNA_cys_MeTrfase_AS"/>
</dbReference>
<dbReference type="InterPro" id="IPR014048">
    <property type="entry name" value="MethylDNA_cys_MeTrfase_DNA-bd"/>
</dbReference>
<dbReference type="PANTHER" id="PTHR10815">
    <property type="entry name" value="METHYLATED-DNA--PROTEIN-CYSTEINE METHYLTRANSFERASE"/>
    <property type="match status" value="1"/>
</dbReference>
<dbReference type="InterPro" id="IPR036217">
    <property type="entry name" value="MethylDNA_cys_MeTrfase_DNAb"/>
</dbReference>
<dbReference type="PANTHER" id="PTHR10815:SF5">
    <property type="entry name" value="METHYLATED-DNA--PROTEIN-CYSTEINE METHYLTRANSFERASE"/>
    <property type="match status" value="1"/>
</dbReference>
<dbReference type="GO" id="GO:0032259">
    <property type="term" value="P:methylation"/>
    <property type="evidence" value="ECO:0007669"/>
    <property type="project" value="UniProtKB-KW"/>
</dbReference>
<dbReference type="NCBIfam" id="TIGR00589">
    <property type="entry name" value="ogt"/>
    <property type="match status" value="1"/>
</dbReference>
<dbReference type="Gene3D" id="1.10.10.10">
    <property type="entry name" value="Winged helix-like DNA-binding domain superfamily/Winged helix DNA-binding domain"/>
    <property type="match status" value="1"/>
</dbReference>
<dbReference type="Gene3D" id="3.30.160.70">
    <property type="entry name" value="Methylated DNA-protein cysteine methyltransferase domain"/>
    <property type="match status" value="1"/>
</dbReference>
<keyword evidence="5 9" id="KW-0808">Transferase</keyword>
<accession>A0A842JEJ8</accession>
<organism evidence="12 13">
    <name type="scientific">Gordonibacter massiliensis</name>
    <name type="common">ex Traore et al. 2017</name>
    <dbReference type="NCBI Taxonomy" id="1841863"/>
    <lineage>
        <taxon>Bacteria</taxon>
        <taxon>Bacillati</taxon>
        <taxon>Actinomycetota</taxon>
        <taxon>Coriobacteriia</taxon>
        <taxon>Eggerthellales</taxon>
        <taxon>Eggerthellaceae</taxon>
        <taxon>Gordonibacter</taxon>
    </lineage>
</organism>
<dbReference type="EC" id="2.1.1.63" evidence="9"/>
<evidence type="ECO:0000256" key="9">
    <source>
        <dbReference type="HAMAP-Rule" id="MF_00772"/>
    </source>
</evidence>